<dbReference type="AlphaFoldDB" id="A0A1C6YD19"/>
<reference evidence="2 3" key="1">
    <citation type="submission" date="2016-08" db="EMBL/GenBank/DDBJ databases">
        <authorList>
            <consortium name="Pathogen Informatics"/>
        </authorList>
    </citation>
    <scope>NUCLEOTIDE SEQUENCE [LARGE SCALE GENOMIC DNA]</scope>
    <source>
        <strain evidence="2 3">DS</strain>
    </source>
</reference>
<dbReference type="Pfam" id="PF11675">
    <property type="entry name" value="DUF3271"/>
    <property type="match status" value="1"/>
</dbReference>
<evidence type="ECO:0000313" key="2">
    <source>
        <dbReference type="EMBL" id="SCM21225.1"/>
    </source>
</evidence>
<name>A0A1C6YD19_PLACE</name>
<sequence length="258" mass="29838">MKMMNIILSFFILVIFSNVKAASFQRASSSNPKSIGLISVNQPIVTVTKYSPNYHQILDEINGFLRKQSEDIKCAYEGTNYHWVISNFVITINNSSPYLSKSIPKNKTEELQIGSSYFITYINANINHLFSKYMHKYDFESNYDENLNVLANDLKTLIYDPFDKNFKGGLIKYTNEPENKKLRDSAKKTFYELVHNSEIEIEGYFIKVSKDGNYADLKQNKSLYFNIRLSEKNANFKYELKIPTPNVVKLVYNISGKS</sequence>
<dbReference type="Proteomes" id="UP000507536">
    <property type="component" value="Chromosome 9"/>
</dbReference>
<proteinExistence type="predicted"/>
<dbReference type="InterPro" id="IPR021689">
    <property type="entry name" value="DUF3271"/>
</dbReference>
<gene>
    <name evidence="2" type="ORF">PCHDS_000209600</name>
</gene>
<organism evidence="2 3">
    <name type="scientific">Plasmodium chabaudi adami</name>
    <dbReference type="NCBI Taxonomy" id="5826"/>
    <lineage>
        <taxon>Eukaryota</taxon>
        <taxon>Sar</taxon>
        <taxon>Alveolata</taxon>
        <taxon>Apicomplexa</taxon>
        <taxon>Aconoidasida</taxon>
        <taxon>Haemosporida</taxon>
        <taxon>Plasmodiidae</taxon>
        <taxon>Plasmodium</taxon>
        <taxon>Plasmodium (Vinckeia)</taxon>
    </lineage>
</organism>
<accession>A0A1C6YD19</accession>
<evidence type="ECO:0000256" key="1">
    <source>
        <dbReference type="SAM" id="SignalP"/>
    </source>
</evidence>
<dbReference type="EMBL" id="LT608189">
    <property type="protein sequence ID" value="SCM21225.1"/>
    <property type="molecule type" value="Genomic_DNA"/>
</dbReference>
<evidence type="ECO:0000313" key="3">
    <source>
        <dbReference type="Proteomes" id="UP000507536"/>
    </source>
</evidence>
<keyword evidence="1" id="KW-0732">Signal</keyword>
<protein>
    <submittedName>
        <fullName evidence="2">Fam-d protein</fullName>
    </submittedName>
</protein>
<feature type="signal peptide" evidence="1">
    <location>
        <begin position="1"/>
        <end position="21"/>
    </location>
</feature>
<feature type="chain" id="PRO_5008751350" evidence="1">
    <location>
        <begin position="22"/>
        <end position="258"/>
    </location>
</feature>